<dbReference type="Proteomes" id="UP000092698">
    <property type="component" value="Chromosome"/>
</dbReference>
<keyword evidence="1" id="KW-0812">Transmembrane</keyword>
<keyword evidence="1" id="KW-1133">Transmembrane helix</keyword>
<dbReference type="InterPro" id="IPR036514">
    <property type="entry name" value="SGNH_hydro_sf"/>
</dbReference>
<sequence>MSGIWQRIGAVAVWSVFALVVGVAALSVWAVAPYSMDPHHSARTAKYLAKAPFADRIVIGDSRIQYLGERPEALMMGYSSGQTWQIVRIAKLACLASDAPVSIALGVNDAKHADPATSRQKLAIAEIVEACGDRPTYIAEVWPAELGVEPAGGDYDPQLVAVIDRQARQAAARFDNVEMLPVPPLPDNWTVDGVHFTPEVDELYVQALTQPL</sequence>
<dbReference type="RefSeq" id="WP_067786821.1">
    <property type="nucleotide sequence ID" value="NZ_CP016545.1"/>
</dbReference>
<evidence type="ECO:0008006" key="4">
    <source>
        <dbReference type="Google" id="ProtNLM"/>
    </source>
</evidence>
<dbReference type="KEGG" id="anh:A6F65_01221"/>
<evidence type="ECO:0000313" key="3">
    <source>
        <dbReference type="Proteomes" id="UP000092698"/>
    </source>
</evidence>
<name>A0A1C7D7U7_9SPHN</name>
<evidence type="ECO:0000313" key="2">
    <source>
        <dbReference type="EMBL" id="ANU07528.1"/>
    </source>
</evidence>
<evidence type="ECO:0000256" key="1">
    <source>
        <dbReference type="SAM" id="Phobius"/>
    </source>
</evidence>
<dbReference type="Gene3D" id="3.40.50.1110">
    <property type="entry name" value="SGNH hydrolase"/>
    <property type="match status" value="1"/>
</dbReference>
<dbReference type="STRING" id="645517.A6F65_01221"/>
<organism evidence="2 3">
    <name type="scientific">Paraurantiacibacter namhicola</name>
    <dbReference type="NCBI Taxonomy" id="645517"/>
    <lineage>
        <taxon>Bacteria</taxon>
        <taxon>Pseudomonadati</taxon>
        <taxon>Pseudomonadota</taxon>
        <taxon>Alphaproteobacteria</taxon>
        <taxon>Sphingomonadales</taxon>
        <taxon>Erythrobacteraceae</taxon>
        <taxon>Paraurantiacibacter</taxon>
    </lineage>
</organism>
<keyword evidence="3" id="KW-1185">Reference proteome</keyword>
<gene>
    <name evidence="2" type="ORF">A6F65_01221</name>
</gene>
<keyword evidence="1" id="KW-0472">Membrane</keyword>
<dbReference type="AlphaFoldDB" id="A0A1C7D7U7"/>
<dbReference type="SUPFAM" id="SSF52266">
    <property type="entry name" value="SGNH hydrolase"/>
    <property type="match status" value="1"/>
</dbReference>
<dbReference type="GO" id="GO:0016788">
    <property type="term" value="F:hydrolase activity, acting on ester bonds"/>
    <property type="evidence" value="ECO:0007669"/>
    <property type="project" value="UniProtKB-ARBA"/>
</dbReference>
<protein>
    <recommendedName>
        <fullName evidence="4">SGNH hydrolase-type esterase domain-containing protein</fullName>
    </recommendedName>
</protein>
<accession>A0A1C7D7U7</accession>
<dbReference type="EMBL" id="CP016545">
    <property type="protein sequence ID" value="ANU07528.1"/>
    <property type="molecule type" value="Genomic_DNA"/>
</dbReference>
<proteinExistence type="predicted"/>
<feature type="transmembrane region" description="Helical" evidence="1">
    <location>
        <begin position="12"/>
        <end position="32"/>
    </location>
</feature>
<reference evidence="2 3" key="1">
    <citation type="submission" date="2016-07" db="EMBL/GenBank/DDBJ databases">
        <title>Complete genome sequence of Altererythrobacter namhicola JCM 16345T, containing esterase-encoding genes.</title>
        <authorList>
            <person name="Cheng H."/>
            <person name="Wu Y.-H."/>
            <person name="Jian S.-L."/>
            <person name="Huo Y.-Y."/>
            <person name="Wang C.-S."/>
            <person name="Xu X.-W."/>
        </authorList>
    </citation>
    <scope>NUCLEOTIDE SEQUENCE [LARGE SCALE GENOMIC DNA]</scope>
    <source>
        <strain evidence="2 3">JCM 16345</strain>
    </source>
</reference>
<dbReference type="OrthoDB" id="7433136at2"/>